<gene>
    <name evidence="1" type="ORF">NP493_711g03011</name>
</gene>
<evidence type="ECO:0000313" key="1">
    <source>
        <dbReference type="EMBL" id="KAK2175755.1"/>
    </source>
</evidence>
<organism evidence="1 2">
    <name type="scientific">Ridgeia piscesae</name>
    <name type="common">Tubeworm</name>
    <dbReference type="NCBI Taxonomy" id="27915"/>
    <lineage>
        <taxon>Eukaryota</taxon>
        <taxon>Metazoa</taxon>
        <taxon>Spiralia</taxon>
        <taxon>Lophotrochozoa</taxon>
        <taxon>Annelida</taxon>
        <taxon>Polychaeta</taxon>
        <taxon>Sedentaria</taxon>
        <taxon>Canalipalpata</taxon>
        <taxon>Sabellida</taxon>
        <taxon>Siboglinidae</taxon>
        <taxon>Ridgeia</taxon>
    </lineage>
</organism>
<evidence type="ECO:0000313" key="2">
    <source>
        <dbReference type="Proteomes" id="UP001209878"/>
    </source>
</evidence>
<sequence>MCELTTKPVWSVRIGVEPVHLLSGIAGVDRLIKYKRLISASYSDSCWFWRSRRSRSMTLWFVRSSSLEDGKNTVVEQTTLHVVKRPSPKAVFDYDIAIYPVPRAWRLFVHRNPHPTPLGNAQAATRAMPPIELNPRIRRFYMGYANGDVLQAVPDVTGRT</sequence>
<proteinExistence type="predicted"/>
<dbReference type="EMBL" id="JAODUO010000710">
    <property type="protein sequence ID" value="KAK2175755.1"/>
    <property type="molecule type" value="Genomic_DNA"/>
</dbReference>
<accession>A0AAD9KRY5</accession>
<reference evidence="1" key="1">
    <citation type="journal article" date="2023" name="Mol. Biol. Evol.">
        <title>Third-Generation Sequencing Reveals the Adaptive Role of the Epigenome in Three Deep-Sea Polychaetes.</title>
        <authorList>
            <person name="Perez M."/>
            <person name="Aroh O."/>
            <person name="Sun Y."/>
            <person name="Lan Y."/>
            <person name="Juniper S.K."/>
            <person name="Young C.R."/>
            <person name="Angers B."/>
            <person name="Qian P.Y."/>
        </authorList>
    </citation>
    <scope>NUCLEOTIDE SEQUENCE</scope>
    <source>
        <strain evidence="1">R07B-5</strain>
    </source>
</reference>
<protein>
    <submittedName>
        <fullName evidence="1">Uncharacterized protein</fullName>
    </submittedName>
</protein>
<comment type="caution">
    <text evidence="1">The sequence shown here is derived from an EMBL/GenBank/DDBJ whole genome shotgun (WGS) entry which is preliminary data.</text>
</comment>
<dbReference type="Proteomes" id="UP001209878">
    <property type="component" value="Unassembled WGS sequence"/>
</dbReference>
<dbReference type="AlphaFoldDB" id="A0AAD9KRY5"/>
<name>A0AAD9KRY5_RIDPI</name>
<keyword evidence="2" id="KW-1185">Reference proteome</keyword>